<keyword evidence="2" id="KW-1185">Reference proteome</keyword>
<proteinExistence type="predicted"/>
<organism evidence="1 2">
    <name type="scientific">Xenotaenia resolanae</name>
    <dbReference type="NCBI Taxonomy" id="208358"/>
    <lineage>
        <taxon>Eukaryota</taxon>
        <taxon>Metazoa</taxon>
        <taxon>Chordata</taxon>
        <taxon>Craniata</taxon>
        <taxon>Vertebrata</taxon>
        <taxon>Euteleostomi</taxon>
        <taxon>Actinopterygii</taxon>
        <taxon>Neopterygii</taxon>
        <taxon>Teleostei</taxon>
        <taxon>Neoteleostei</taxon>
        <taxon>Acanthomorphata</taxon>
        <taxon>Ovalentaria</taxon>
        <taxon>Atherinomorphae</taxon>
        <taxon>Cyprinodontiformes</taxon>
        <taxon>Goodeidae</taxon>
        <taxon>Xenotaenia</taxon>
    </lineage>
</organism>
<evidence type="ECO:0000313" key="1">
    <source>
        <dbReference type="EMBL" id="MEQ2276740.1"/>
    </source>
</evidence>
<gene>
    <name evidence="1" type="ORF">XENORESO_008428</name>
</gene>
<reference evidence="1 2" key="1">
    <citation type="submission" date="2021-06" db="EMBL/GenBank/DDBJ databases">
        <authorList>
            <person name="Palmer J.M."/>
        </authorList>
    </citation>
    <scope>NUCLEOTIDE SEQUENCE [LARGE SCALE GENOMIC DNA]</scope>
    <source>
        <strain evidence="1 2">XR_2019</strain>
        <tissue evidence="1">Muscle</tissue>
    </source>
</reference>
<dbReference type="Proteomes" id="UP001444071">
    <property type="component" value="Unassembled WGS sequence"/>
</dbReference>
<sequence>MFFISKHQSTFVGRFPHTNQNCGKTAAEHHPPAFRQEENHEVLTSPADSLRKDKAYRWGHSEVQFEISADSIFITRVFLRLSKPKLRLEKTLEPWLGQHPRCRTYCFTVSANKGSSGIKSHVF</sequence>
<evidence type="ECO:0000313" key="2">
    <source>
        <dbReference type="Proteomes" id="UP001444071"/>
    </source>
</evidence>
<accession>A0ABV0X5S4</accession>
<dbReference type="EMBL" id="JAHRIM010090324">
    <property type="protein sequence ID" value="MEQ2276740.1"/>
    <property type="molecule type" value="Genomic_DNA"/>
</dbReference>
<name>A0ABV0X5S4_9TELE</name>
<protein>
    <submittedName>
        <fullName evidence="1">Uncharacterized protein</fullName>
    </submittedName>
</protein>
<comment type="caution">
    <text evidence="1">The sequence shown here is derived from an EMBL/GenBank/DDBJ whole genome shotgun (WGS) entry which is preliminary data.</text>
</comment>